<accession>A0A1F5GJ24</accession>
<dbReference type="Gene3D" id="3.40.50.10490">
    <property type="entry name" value="Glucose-6-phosphate isomerase like protein, domain 1"/>
    <property type="match status" value="2"/>
</dbReference>
<dbReference type="Pfam" id="PF01380">
    <property type="entry name" value="SIS"/>
    <property type="match status" value="2"/>
</dbReference>
<evidence type="ECO:0000313" key="11">
    <source>
        <dbReference type="Proteomes" id="UP000178492"/>
    </source>
</evidence>
<dbReference type="CDD" id="cd05009">
    <property type="entry name" value="SIS_GlmS_GlmD_2"/>
    <property type="match status" value="1"/>
</dbReference>
<dbReference type="PROSITE" id="PS51278">
    <property type="entry name" value="GATASE_TYPE_2"/>
    <property type="match status" value="1"/>
</dbReference>
<evidence type="ECO:0000256" key="1">
    <source>
        <dbReference type="ARBA" id="ARBA00001031"/>
    </source>
</evidence>
<dbReference type="AlphaFoldDB" id="A0A1F5GJ24"/>
<dbReference type="GO" id="GO:0004360">
    <property type="term" value="F:glutamine-fructose-6-phosphate transaminase (isomerizing) activity"/>
    <property type="evidence" value="ECO:0007669"/>
    <property type="project" value="UniProtKB-EC"/>
</dbReference>
<keyword evidence="7" id="KW-0315">Glutamine amidotransferase</keyword>
<dbReference type="GO" id="GO:0006002">
    <property type="term" value="P:fructose 6-phosphate metabolic process"/>
    <property type="evidence" value="ECO:0007669"/>
    <property type="project" value="TreeGrafter"/>
</dbReference>
<dbReference type="GO" id="GO:0097367">
    <property type="term" value="F:carbohydrate derivative binding"/>
    <property type="evidence" value="ECO:0007669"/>
    <property type="project" value="InterPro"/>
</dbReference>
<gene>
    <name evidence="10" type="ORF">A3D81_00355</name>
</gene>
<dbReference type="NCBIfam" id="NF001484">
    <property type="entry name" value="PRK00331.1"/>
    <property type="match status" value="1"/>
</dbReference>
<keyword evidence="5 10" id="KW-0808">Transferase</keyword>
<comment type="catalytic activity">
    <reaction evidence="1">
        <text>D-fructose 6-phosphate + L-glutamine = D-glucosamine 6-phosphate + L-glutamate</text>
        <dbReference type="Rhea" id="RHEA:13237"/>
        <dbReference type="ChEBI" id="CHEBI:29985"/>
        <dbReference type="ChEBI" id="CHEBI:58359"/>
        <dbReference type="ChEBI" id="CHEBI:58725"/>
        <dbReference type="ChEBI" id="CHEBI:61527"/>
        <dbReference type="EC" id="2.6.1.16"/>
    </reaction>
</comment>
<dbReference type="Gene3D" id="3.60.20.10">
    <property type="entry name" value="Glutamine Phosphoribosylpyrophosphate, subunit 1, domain 1"/>
    <property type="match status" value="1"/>
</dbReference>
<dbReference type="InterPro" id="IPR047084">
    <property type="entry name" value="GFAT_N"/>
</dbReference>
<dbReference type="EC" id="2.6.1.16" evidence="2"/>
<evidence type="ECO:0000313" key="10">
    <source>
        <dbReference type="EMBL" id="OGD91825.1"/>
    </source>
</evidence>
<evidence type="ECO:0000256" key="2">
    <source>
        <dbReference type="ARBA" id="ARBA00012916"/>
    </source>
</evidence>
<dbReference type="EMBL" id="MFBE01000008">
    <property type="protein sequence ID" value="OGD91825.1"/>
    <property type="molecule type" value="Genomic_DNA"/>
</dbReference>
<evidence type="ECO:0000256" key="5">
    <source>
        <dbReference type="ARBA" id="ARBA00022679"/>
    </source>
</evidence>
<dbReference type="InterPro" id="IPR005855">
    <property type="entry name" value="GFAT"/>
</dbReference>
<dbReference type="InterPro" id="IPR035490">
    <property type="entry name" value="GlmS/FrlB_SIS"/>
</dbReference>
<dbReference type="NCBIfam" id="TIGR01135">
    <property type="entry name" value="glmS"/>
    <property type="match status" value="1"/>
</dbReference>
<dbReference type="Pfam" id="PF13522">
    <property type="entry name" value="GATase_6"/>
    <property type="match status" value="1"/>
</dbReference>
<dbReference type="InterPro" id="IPR035466">
    <property type="entry name" value="GlmS/AgaS_SIS"/>
</dbReference>
<keyword evidence="6" id="KW-0677">Repeat</keyword>
<proteinExistence type="predicted"/>
<protein>
    <recommendedName>
        <fullName evidence="3">Glutamine--fructose-6-phosphate aminotransferase [isomerizing]</fullName>
        <ecNumber evidence="2">2.6.1.16</ecNumber>
    </recommendedName>
</protein>
<dbReference type="InterPro" id="IPR017932">
    <property type="entry name" value="GATase_2_dom"/>
</dbReference>
<dbReference type="Proteomes" id="UP000178492">
    <property type="component" value="Unassembled WGS sequence"/>
</dbReference>
<dbReference type="CDD" id="cd05008">
    <property type="entry name" value="SIS_GlmS_GlmD_1"/>
    <property type="match status" value="1"/>
</dbReference>
<dbReference type="PROSITE" id="PS51464">
    <property type="entry name" value="SIS"/>
    <property type="match status" value="2"/>
</dbReference>
<dbReference type="InterPro" id="IPR046348">
    <property type="entry name" value="SIS_dom_sf"/>
</dbReference>
<evidence type="ECO:0000259" key="9">
    <source>
        <dbReference type="PROSITE" id="PS51464"/>
    </source>
</evidence>
<dbReference type="CDD" id="cd00714">
    <property type="entry name" value="GFAT"/>
    <property type="match status" value="1"/>
</dbReference>
<dbReference type="PANTHER" id="PTHR10937">
    <property type="entry name" value="GLUCOSAMINE--FRUCTOSE-6-PHOSPHATE AMINOTRANSFERASE, ISOMERIZING"/>
    <property type="match status" value="1"/>
</dbReference>
<sequence>MCGIFGYVGHPSLKSSRGKSAAKIVFEGLKSLEYRGYDSWGIVVRSQSGKSKLIVEKHVGKIGNSKLDSSLITHHSSLALGHTRWATHGGVTVENAHPHLDCSGKIALVHNGIVENYQELKKTLIGAGHRFKSETDTETVVHLVEEYAKNKPFAEAVRSAFLDVSGLNAFIFLSIGGQMVAVKSGTPLVIGLGKGENFISSDPSALLAHTKRAVFLKDNEIIQLTNNRVNLIDTVSEKRIKPKISNLDWKVEETKPGKFAHYMLKEIYEQPQVLAKIAANGQQIEKLAKIVEDAHGTFFVACGSASYAALSGTYLFAKIAKKHVNFSIGSEFNYLEDYIHSGSLVIPISQSGESVDVVEPVVRAKKRGAKIFAIVNVVGSTLYRTADYNLILGAGVEKAVCATKSWTAMVANLIYLTYALAGRVKDGQKIIEKAAKAVEEILTDQYLNKIKKLVMKLKNSRDVYIIGRGLSYATALEATLKLKEVCYIHSEGFAGGELKHGVIALIEKGTAAIAFAPLDETYEAIISNAIEVKSRGGYIIGVSPKPNEAFDFYLPVADCEEGSIIASVVPIQLLAYYLAVEKGLDPDKPRNLAKSVTVK</sequence>
<dbReference type="GO" id="GO:0006047">
    <property type="term" value="P:UDP-N-acetylglucosamine metabolic process"/>
    <property type="evidence" value="ECO:0007669"/>
    <property type="project" value="TreeGrafter"/>
</dbReference>
<dbReference type="InterPro" id="IPR029055">
    <property type="entry name" value="Ntn_hydrolases_N"/>
</dbReference>
<keyword evidence="4 10" id="KW-0032">Aminotransferase</keyword>
<evidence type="ECO:0000256" key="4">
    <source>
        <dbReference type="ARBA" id="ARBA00022576"/>
    </source>
</evidence>
<dbReference type="SUPFAM" id="SSF53697">
    <property type="entry name" value="SIS domain"/>
    <property type="match status" value="1"/>
</dbReference>
<evidence type="ECO:0000256" key="7">
    <source>
        <dbReference type="ARBA" id="ARBA00022962"/>
    </source>
</evidence>
<evidence type="ECO:0000259" key="8">
    <source>
        <dbReference type="PROSITE" id="PS51278"/>
    </source>
</evidence>
<feature type="domain" description="SIS" evidence="9">
    <location>
        <begin position="453"/>
        <end position="589"/>
    </location>
</feature>
<evidence type="ECO:0000256" key="6">
    <source>
        <dbReference type="ARBA" id="ARBA00022737"/>
    </source>
</evidence>
<dbReference type="SUPFAM" id="SSF56235">
    <property type="entry name" value="N-terminal nucleophile aminohydrolases (Ntn hydrolases)"/>
    <property type="match status" value="1"/>
</dbReference>
<name>A0A1F5GJ24_9BACT</name>
<dbReference type="STRING" id="1797715.A3D81_00355"/>
<evidence type="ECO:0000256" key="3">
    <source>
        <dbReference type="ARBA" id="ARBA00016090"/>
    </source>
</evidence>
<dbReference type="InterPro" id="IPR001347">
    <property type="entry name" value="SIS_dom"/>
</dbReference>
<reference evidence="10 11" key="1">
    <citation type="journal article" date="2016" name="Nat. Commun.">
        <title>Thousands of microbial genomes shed light on interconnected biogeochemical processes in an aquifer system.</title>
        <authorList>
            <person name="Anantharaman K."/>
            <person name="Brown C.T."/>
            <person name="Hug L.A."/>
            <person name="Sharon I."/>
            <person name="Castelle C.J."/>
            <person name="Probst A.J."/>
            <person name="Thomas B.C."/>
            <person name="Singh A."/>
            <person name="Wilkins M.J."/>
            <person name="Karaoz U."/>
            <person name="Brodie E.L."/>
            <person name="Williams K.H."/>
            <person name="Hubbard S.S."/>
            <person name="Banfield J.F."/>
        </authorList>
    </citation>
    <scope>NUCLEOTIDE SEQUENCE [LARGE SCALE GENOMIC DNA]</scope>
</reference>
<comment type="caution">
    <text evidence="10">The sequence shown here is derived from an EMBL/GenBank/DDBJ whole genome shotgun (WGS) entry which is preliminary data.</text>
</comment>
<feature type="domain" description="Glutamine amidotransferase type-2" evidence="8">
    <location>
        <begin position="2"/>
        <end position="227"/>
    </location>
</feature>
<organism evidence="10 11">
    <name type="scientific">Candidatus Curtissbacteria bacterium RIFCSPHIGHO2_02_FULL_40_17</name>
    <dbReference type="NCBI Taxonomy" id="1797715"/>
    <lineage>
        <taxon>Bacteria</taxon>
        <taxon>Candidatus Curtissiibacteriota</taxon>
    </lineage>
</organism>
<dbReference type="GO" id="GO:0006487">
    <property type="term" value="P:protein N-linked glycosylation"/>
    <property type="evidence" value="ECO:0007669"/>
    <property type="project" value="TreeGrafter"/>
</dbReference>
<feature type="domain" description="SIS" evidence="9">
    <location>
        <begin position="287"/>
        <end position="430"/>
    </location>
</feature>
<dbReference type="PANTHER" id="PTHR10937:SF0">
    <property type="entry name" value="GLUTAMINE--FRUCTOSE-6-PHOSPHATE TRANSAMINASE (ISOMERIZING)"/>
    <property type="match status" value="1"/>
</dbReference>